<evidence type="ECO:0000313" key="2">
    <source>
        <dbReference type="EMBL" id="OGZ13466.1"/>
    </source>
</evidence>
<feature type="transmembrane region" description="Helical" evidence="1">
    <location>
        <begin position="54"/>
        <end position="75"/>
    </location>
</feature>
<proteinExistence type="predicted"/>
<comment type="caution">
    <text evidence="2">The sequence shown here is derived from an EMBL/GenBank/DDBJ whole genome shotgun (WGS) entry which is preliminary data.</text>
</comment>
<gene>
    <name evidence="2" type="ORF">A2942_01320</name>
</gene>
<sequence length="100" mass="10591">MSNGILGVIDIVIALISAIIPVLVGFAVVVFFWGVVKFIAHSGDEKALQEGKQLMIWGMIGIFVIVALWSVVGYIQMSLGLNLVTPSRTAPSAPTVIPAI</sequence>
<keyword evidence="1" id="KW-1133">Transmembrane helix</keyword>
<dbReference type="STRING" id="1798665.A2942_01320"/>
<accession>A0A1G2DIS2</accession>
<dbReference type="InterPro" id="IPR043993">
    <property type="entry name" value="T4SS_pilin"/>
</dbReference>
<dbReference type="AlphaFoldDB" id="A0A1G2DIS2"/>
<dbReference type="Proteomes" id="UP000178534">
    <property type="component" value="Unassembled WGS sequence"/>
</dbReference>
<organism evidence="2 3">
    <name type="scientific">Candidatus Lloydbacteria bacterium RIFCSPLOWO2_01_FULL_50_20</name>
    <dbReference type="NCBI Taxonomy" id="1798665"/>
    <lineage>
        <taxon>Bacteria</taxon>
        <taxon>Candidatus Lloydiibacteriota</taxon>
    </lineage>
</organism>
<protein>
    <submittedName>
        <fullName evidence="2">Uncharacterized protein</fullName>
    </submittedName>
</protein>
<keyword evidence="1" id="KW-0472">Membrane</keyword>
<dbReference type="Pfam" id="PF18895">
    <property type="entry name" value="T4SS_pilin"/>
    <property type="match status" value="1"/>
</dbReference>
<dbReference type="EMBL" id="MHLP01000007">
    <property type="protein sequence ID" value="OGZ13466.1"/>
    <property type="molecule type" value="Genomic_DNA"/>
</dbReference>
<reference evidence="2 3" key="1">
    <citation type="journal article" date="2016" name="Nat. Commun.">
        <title>Thousands of microbial genomes shed light on interconnected biogeochemical processes in an aquifer system.</title>
        <authorList>
            <person name="Anantharaman K."/>
            <person name="Brown C.T."/>
            <person name="Hug L.A."/>
            <person name="Sharon I."/>
            <person name="Castelle C.J."/>
            <person name="Probst A.J."/>
            <person name="Thomas B.C."/>
            <person name="Singh A."/>
            <person name="Wilkins M.J."/>
            <person name="Karaoz U."/>
            <person name="Brodie E.L."/>
            <person name="Williams K.H."/>
            <person name="Hubbard S.S."/>
            <person name="Banfield J.F."/>
        </authorList>
    </citation>
    <scope>NUCLEOTIDE SEQUENCE [LARGE SCALE GENOMIC DNA]</scope>
</reference>
<keyword evidence="1" id="KW-0812">Transmembrane</keyword>
<name>A0A1G2DIS2_9BACT</name>
<evidence type="ECO:0000313" key="3">
    <source>
        <dbReference type="Proteomes" id="UP000178534"/>
    </source>
</evidence>
<evidence type="ECO:0000256" key="1">
    <source>
        <dbReference type="SAM" id="Phobius"/>
    </source>
</evidence>
<feature type="transmembrane region" description="Helical" evidence="1">
    <location>
        <begin position="6"/>
        <end position="33"/>
    </location>
</feature>